<gene>
    <name evidence="2" type="ORF">NYP16_00860</name>
</gene>
<dbReference type="EMBL" id="JANWOI010000001">
    <property type="protein sequence ID" value="MDA5192509.1"/>
    <property type="molecule type" value="Genomic_DNA"/>
</dbReference>
<comment type="caution">
    <text evidence="2">The sequence shown here is derived from an EMBL/GenBank/DDBJ whole genome shotgun (WGS) entry which is preliminary data.</text>
</comment>
<sequence>MRHDISITGFAYRLRPATVDDSAFILKLRNNPELARYINATSSCLADQELWFKAYEERSGDYYFIIENQDGQPEGTIGLYDLDKDHTKAEWGRWILLPGSKAATESAWLIYRIAFEQLGLDYVYCRTVADNEKVVSFHDSFGVKRQAVLPGLFELNGRSHDAIEHGVVRNDWGTISLRLKKLCERLAKLLQRSEATS</sequence>
<dbReference type="Proteomes" id="UP001141619">
    <property type="component" value="Unassembled WGS sequence"/>
</dbReference>
<dbReference type="InterPro" id="IPR000182">
    <property type="entry name" value="GNAT_dom"/>
</dbReference>
<dbReference type="PANTHER" id="PTHR43415:SF3">
    <property type="entry name" value="GNAT-FAMILY ACETYLTRANSFERASE"/>
    <property type="match status" value="1"/>
</dbReference>
<dbReference type="Pfam" id="PF13302">
    <property type="entry name" value="Acetyltransf_3"/>
    <property type="match status" value="1"/>
</dbReference>
<reference evidence="2" key="1">
    <citation type="submission" date="2022-08" db="EMBL/GenBank/DDBJ databases">
        <authorList>
            <person name="Vandamme P."/>
            <person name="Hettiarachchi A."/>
            <person name="Peeters C."/>
            <person name="Cnockaert M."/>
            <person name="Carlier A."/>
        </authorList>
    </citation>
    <scope>NUCLEOTIDE SEQUENCE</scope>
    <source>
        <strain evidence="2">LMG 31809</strain>
    </source>
</reference>
<dbReference type="PANTHER" id="PTHR43415">
    <property type="entry name" value="SPERMIDINE N(1)-ACETYLTRANSFERASE"/>
    <property type="match status" value="1"/>
</dbReference>
<dbReference type="InterPro" id="IPR016181">
    <property type="entry name" value="Acyl_CoA_acyltransferase"/>
</dbReference>
<evidence type="ECO:0000259" key="1">
    <source>
        <dbReference type="PROSITE" id="PS51186"/>
    </source>
</evidence>
<keyword evidence="3" id="KW-1185">Reference proteome</keyword>
<dbReference type="RefSeq" id="WP_274942215.1">
    <property type="nucleotide sequence ID" value="NZ_JANWOI010000001.1"/>
</dbReference>
<dbReference type="PROSITE" id="PS51186">
    <property type="entry name" value="GNAT"/>
    <property type="match status" value="1"/>
</dbReference>
<dbReference type="Gene3D" id="3.40.630.30">
    <property type="match status" value="1"/>
</dbReference>
<proteinExistence type="predicted"/>
<evidence type="ECO:0000313" key="3">
    <source>
        <dbReference type="Proteomes" id="UP001141619"/>
    </source>
</evidence>
<accession>A0A9X3TVJ2</accession>
<evidence type="ECO:0000313" key="2">
    <source>
        <dbReference type="EMBL" id="MDA5192509.1"/>
    </source>
</evidence>
<name>A0A9X3TVJ2_9PROT</name>
<feature type="domain" description="N-acetyltransferase" evidence="1">
    <location>
        <begin position="12"/>
        <end position="184"/>
    </location>
</feature>
<reference evidence="2" key="2">
    <citation type="journal article" date="2023" name="Syst. Appl. Microbiol.">
        <title>Govania unica gen. nov., sp. nov., a rare biosphere bacterium that represents a novel family in the class Alphaproteobacteria.</title>
        <authorList>
            <person name="Vandamme P."/>
            <person name="Peeters C."/>
            <person name="Hettiarachchi A."/>
            <person name="Cnockaert M."/>
            <person name="Carlier A."/>
        </authorList>
    </citation>
    <scope>NUCLEOTIDE SEQUENCE</scope>
    <source>
        <strain evidence="2">LMG 31809</strain>
    </source>
</reference>
<protein>
    <submittedName>
        <fullName evidence="2">GNAT family N-acetyltransferase</fullName>
    </submittedName>
</protein>
<dbReference type="GO" id="GO:0016747">
    <property type="term" value="F:acyltransferase activity, transferring groups other than amino-acyl groups"/>
    <property type="evidence" value="ECO:0007669"/>
    <property type="project" value="InterPro"/>
</dbReference>
<dbReference type="SUPFAM" id="SSF55729">
    <property type="entry name" value="Acyl-CoA N-acyltransferases (Nat)"/>
    <property type="match status" value="1"/>
</dbReference>
<dbReference type="AlphaFoldDB" id="A0A9X3TVJ2"/>
<organism evidence="2 3">
    <name type="scientific">Govanella unica</name>
    <dbReference type="NCBI Taxonomy" id="2975056"/>
    <lineage>
        <taxon>Bacteria</taxon>
        <taxon>Pseudomonadati</taxon>
        <taxon>Pseudomonadota</taxon>
        <taxon>Alphaproteobacteria</taxon>
        <taxon>Emcibacterales</taxon>
        <taxon>Govanellaceae</taxon>
        <taxon>Govanella</taxon>
    </lineage>
</organism>